<keyword evidence="2" id="KW-0812">Transmembrane</keyword>
<dbReference type="EMBL" id="RBAK01000001">
    <property type="protein sequence ID" value="RKN50350.1"/>
    <property type="molecule type" value="Genomic_DNA"/>
</dbReference>
<evidence type="ECO:0000259" key="3">
    <source>
        <dbReference type="PROSITE" id="PS51201"/>
    </source>
</evidence>
<evidence type="ECO:0000313" key="4">
    <source>
        <dbReference type="EMBL" id="RKN50350.1"/>
    </source>
</evidence>
<dbReference type="GO" id="GO:0006813">
    <property type="term" value="P:potassium ion transport"/>
    <property type="evidence" value="ECO:0007669"/>
    <property type="project" value="InterPro"/>
</dbReference>
<dbReference type="OrthoDB" id="440986at2"/>
<keyword evidence="2" id="KW-0472">Membrane</keyword>
<protein>
    <submittedName>
        <fullName evidence="4">TrkA family potassium uptake protein</fullName>
    </submittedName>
</protein>
<keyword evidence="5" id="KW-1185">Reference proteome</keyword>
<dbReference type="Proteomes" id="UP000281726">
    <property type="component" value="Unassembled WGS sequence"/>
</dbReference>
<dbReference type="RefSeq" id="WP_120723684.1">
    <property type="nucleotide sequence ID" value="NZ_RBAK01000001.1"/>
</dbReference>
<feature type="transmembrane region" description="Helical" evidence="2">
    <location>
        <begin position="295"/>
        <end position="311"/>
    </location>
</feature>
<dbReference type="PROSITE" id="PS51201">
    <property type="entry name" value="RCK_N"/>
    <property type="match status" value="1"/>
</dbReference>
<gene>
    <name evidence="4" type="ORF">D7223_00615</name>
</gene>
<dbReference type="InterPro" id="IPR036291">
    <property type="entry name" value="NAD(P)-bd_dom_sf"/>
</dbReference>
<feature type="transmembrane region" description="Helical" evidence="2">
    <location>
        <begin position="271"/>
        <end position="289"/>
    </location>
</feature>
<accession>A0A3A9ZQ24</accession>
<dbReference type="SUPFAM" id="SSF51735">
    <property type="entry name" value="NAD(P)-binding Rossmann-fold domains"/>
    <property type="match status" value="2"/>
</dbReference>
<comment type="caution">
    <text evidence="4">The sequence shown here is derived from an EMBL/GenBank/DDBJ whole genome shotgun (WGS) entry which is preliminary data.</text>
</comment>
<dbReference type="AlphaFoldDB" id="A0A3A9ZQ24"/>
<feature type="region of interest" description="Disordered" evidence="1">
    <location>
        <begin position="579"/>
        <end position="619"/>
    </location>
</feature>
<organism evidence="4 5">
    <name type="scientific">Micromonospora endolithica</name>
    <dbReference type="NCBI Taxonomy" id="230091"/>
    <lineage>
        <taxon>Bacteria</taxon>
        <taxon>Bacillati</taxon>
        <taxon>Actinomycetota</taxon>
        <taxon>Actinomycetes</taxon>
        <taxon>Micromonosporales</taxon>
        <taxon>Micromonosporaceae</taxon>
        <taxon>Micromonospora</taxon>
    </lineage>
</organism>
<evidence type="ECO:0000313" key="5">
    <source>
        <dbReference type="Proteomes" id="UP000281726"/>
    </source>
</evidence>
<feature type="transmembrane region" description="Helical" evidence="2">
    <location>
        <begin position="323"/>
        <end position="344"/>
    </location>
</feature>
<reference evidence="4 5" key="1">
    <citation type="journal article" date="2004" name="Syst. Appl. Microbiol.">
        <title>Cryptoendolithic actinomycetes from antarctic sandstone rock samples: Micromonospora endolithica sp. nov. and two isolates related to Micromonospora coerulea Jensen 1932.</title>
        <authorList>
            <person name="Hirsch P."/>
            <person name="Mevs U."/>
            <person name="Kroppenstedt R.M."/>
            <person name="Schumann P."/>
            <person name="Stackebrandt E."/>
        </authorList>
    </citation>
    <scope>NUCLEOTIDE SEQUENCE [LARGE SCALE GENOMIC DNA]</scope>
    <source>
        <strain evidence="4 5">JCM 12677</strain>
    </source>
</reference>
<dbReference type="Pfam" id="PF02254">
    <property type="entry name" value="TrkA_N"/>
    <property type="match status" value="2"/>
</dbReference>
<dbReference type="PANTHER" id="PTHR43833">
    <property type="entry name" value="POTASSIUM CHANNEL PROTEIN 2-RELATED-RELATED"/>
    <property type="match status" value="1"/>
</dbReference>
<feature type="compositionally biased region" description="Basic and acidic residues" evidence="1">
    <location>
        <begin position="610"/>
        <end position="619"/>
    </location>
</feature>
<dbReference type="InterPro" id="IPR050721">
    <property type="entry name" value="Trk_Ktr_HKT_K-transport"/>
</dbReference>
<feature type="domain" description="RCK N-terminal" evidence="3">
    <location>
        <begin position="364"/>
        <end position="485"/>
    </location>
</feature>
<dbReference type="InterPro" id="IPR003148">
    <property type="entry name" value="RCK_N"/>
</dbReference>
<dbReference type="Gene3D" id="3.40.50.720">
    <property type="entry name" value="NAD(P)-binding Rossmann-like Domain"/>
    <property type="match status" value="2"/>
</dbReference>
<keyword evidence="2" id="KW-1133">Transmembrane helix</keyword>
<name>A0A3A9ZQ24_9ACTN</name>
<evidence type="ECO:0000256" key="2">
    <source>
        <dbReference type="SAM" id="Phobius"/>
    </source>
</evidence>
<proteinExistence type="predicted"/>
<evidence type="ECO:0000256" key="1">
    <source>
        <dbReference type="SAM" id="MobiDB-lite"/>
    </source>
</evidence>
<dbReference type="PANTHER" id="PTHR43833:SF11">
    <property type="entry name" value="VOLTAGE-GATED POTASSIUM CHANNEL KCH"/>
    <property type="match status" value="1"/>
</dbReference>
<sequence length="619" mass="65381">MRDLASSSAATDSRDLAGRAVLSALDTIGGVAVTAASAEVRVDAGEARRFVICGDDTLAYRLADELVNRHKRNVTVIMPSRASTYGRRIGKLDGVRIIESERPDADAYRAAELGEADALALVGRNDVANIEAALLAHGLNPGLRIVVRMFNTSLSEGIAQLPYCTVLSDGALAAPAFVAATVGEVTPTEGLRGGTIVVARREDVPARAVLCGLAVSEGREGADVLPADQDAADLVLASAVPRKPAALTHSRRTQRHPVGAILERVWRRLRFVLAGFVGLLVAGAAILALQRPDDSWREVIYAAVLAAFGGADAELSATALEQVTLLVLTIVSIALIPLLTGAVVDAVVKARLEVLDGTLPKRVADHVVVVGLGGVGSHVIEGLHALGVNVVAIDRSADARGVQVARDLGVPLIIGDASRRGTLLAASVPTSRALVVITSDDSVNLETALISRAVHRDLRVVLRLFDGDFAEQVQQAFDLTISRSVSYLAVPFFAARLLGQNLEAIPIDRRVLLMADLVVAPYSAVEEQTVGDLRRPGEAWLLEVTNTLGARLPSSLPSGRRLQRGEKLLVVATRAGLARLMEETSPPPDTAPRRPIVPHDSPARHRSAPHPRDGNDPNG</sequence>